<dbReference type="SUPFAM" id="SSF53323">
    <property type="entry name" value="Pyruvate-ferredoxin oxidoreductase, PFOR, domain III"/>
    <property type="match status" value="1"/>
</dbReference>
<dbReference type="AlphaFoldDB" id="A0A2H4U7P0"/>
<dbReference type="Proteomes" id="UP000232133">
    <property type="component" value="Chromosome"/>
</dbReference>
<dbReference type="InterPro" id="IPR019752">
    <property type="entry name" value="Pyrv/ketoisovalerate_OxRed_cat"/>
</dbReference>
<feature type="domain" description="Pyruvate/ketoisovalerate oxidoreductase catalytic" evidence="2">
    <location>
        <begin position="21"/>
        <end position="189"/>
    </location>
</feature>
<evidence type="ECO:0000313" key="3">
    <source>
        <dbReference type="EMBL" id="ATZ60136.1"/>
    </source>
</evidence>
<dbReference type="NCBIfam" id="NF006323">
    <property type="entry name" value="PRK08537.1"/>
    <property type="match status" value="1"/>
</dbReference>
<gene>
    <name evidence="3" type="ORF">BK798_06755</name>
</gene>
<reference evidence="3 4" key="1">
    <citation type="submission" date="2016-10" db="EMBL/GenBank/DDBJ databases">
        <authorList>
            <person name="Varghese N."/>
        </authorList>
    </citation>
    <scope>NUCLEOTIDE SEQUENCE [LARGE SCALE GENOMIC DNA]</scope>
    <source>
        <strain evidence="3 4">KB11</strain>
    </source>
</reference>
<evidence type="ECO:0000313" key="4">
    <source>
        <dbReference type="Proteomes" id="UP000232133"/>
    </source>
</evidence>
<dbReference type="GO" id="GO:0016625">
    <property type="term" value="F:oxidoreductase activity, acting on the aldehyde or oxo group of donors, iron-sulfur protein as acceptor"/>
    <property type="evidence" value="ECO:0007669"/>
    <property type="project" value="InterPro"/>
</dbReference>
<proteinExistence type="predicted"/>
<protein>
    <submittedName>
        <fullName evidence="3">2-oxoglutarate ferredoxin oxidoreductase subunit gamma</fullName>
    </submittedName>
</protein>
<accession>A0A2H4U7P0</accession>
<evidence type="ECO:0000259" key="2">
    <source>
        <dbReference type="Pfam" id="PF01558"/>
    </source>
</evidence>
<dbReference type="NCBIfam" id="TIGR02175">
    <property type="entry name" value="PorC_KorC"/>
    <property type="match status" value="1"/>
</dbReference>
<dbReference type="InterPro" id="IPR052554">
    <property type="entry name" value="2-oxoglutarate_synth_KorC"/>
</dbReference>
<evidence type="ECO:0000256" key="1">
    <source>
        <dbReference type="ARBA" id="ARBA00023002"/>
    </source>
</evidence>
<dbReference type="Pfam" id="PF01558">
    <property type="entry name" value="POR"/>
    <property type="match status" value="1"/>
</dbReference>
<dbReference type="InterPro" id="IPR002869">
    <property type="entry name" value="Pyrv_flavodox_OxRed_cen"/>
</dbReference>
<dbReference type="EMBL" id="CP017803">
    <property type="protein sequence ID" value="ATZ60136.1"/>
    <property type="molecule type" value="Genomic_DNA"/>
</dbReference>
<organism evidence="3 4">
    <name type="scientific">Methanobrevibacter smithii</name>
    <dbReference type="NCBI Taxonomy" id="2173"/>
    <lineage>
        <taxon>Archaea</taxon>
        <taxon>Methanobacteriati</taxon>
        <taxon>Methanobacteriota</taxon>
        <taxon>Methanomada group</taxon>
        <taxon>Methanobacteria</taxon>
        <taxon>Methanobacteriales</taxon>
        <taxon>Methanobacteriaceae</taxon>
        <taxon>Methanobrevibacter</taxon>
    </lineage>
</organism>
<name>A0A2H4U7P0_METSM</name>
<dbReference type="CDD" id="cd06262">
    <property type="entry name" value="metallo-hydrolase-like_MBL-fold"/>
    <property type="match status" value="1"/>
</dbReference>
<dbReference type="Gene3D" id="3.40.920.10">
    <property type="entry name" value="Pyruvate-ferredoxin oxidoreductase, PFOR, domain III"/>
    <property type="match status" value="1"/>
</dbReference>
<dbReference type="PANTHER" id="PTHR42730:SF1">
    <property type="entry name" value="2-OXOGLUTARATE SYNTHASE SUBUNIT KORC"/>
    <property type="match status" value="1"/>
</dbReference>
<dbReference type="PANTHER" id="PTHR42730">
    <property type="entry name" value="2-OXOGLUTARATE SYNTHASE SUBUNIT KORC"/>
    <property type="match status" value="1"/>
</dbReference>
<sequence>MNQIYKLEDNMRKELRIGGFGGQGVILAGIILGKAACLFDKNEAVQTQSYGPEARGGASKCEVVISDEKIDYPKVQSPDILVAMSHEALLKYIVDLKDNGILIVDPGTTTIEDVQDFIDEHNIKVYNAPATKTAMDDIGLKIVANIVMVGAITKITGVISKDAAIESIKASVPAGTEDKNIAAFEAGYNF</sequence>
<keyword evidence="1" id="KW-0560">Oxidoreductase</keyword>
<dbReference type="InterPro" id="IPR011894">
    <property type="entry name" value="PorC_KorC"/>
</dbReference>